<keyword evidence="1 2" id="KW-0732">Signal</keyword>
<feature type="domain" description="Secretion system C-terminal sorting" evidence="3">
    <location>
        <begin position="1053"/>
        <end position="1125"/>
    </location>
</feature>
<dbReference type="Gene3D" id="2.60.120.260">
    <property type="entry name" value="Galactose-binding domain-like"/>
    <property type="match status" value="1"/>
</dbReference>
<dbReference type="InterPro" id="IPR015943">
    <property type="entry name" value="WD40/YVTN_repeat-like_dom_sf"/>
</dbReference>
<gene>
    <name evidence="4" type="ORF">M0M57_07480</name>
</gene>
<feature type="chain" id="PRO_5046014574" evidence="2">
    <location>
        <begin position="19"/>
        <end position="1127"/>
    </location>
</feature>
<dbReference type="InterPro" id="IPR026444">
    <property type="entry name" value="Secre_tail"/>
</dbReference>
<dbReference type="Proteomes" id="UP000830583">
    <property type="component" value="Chromosome"/>
</dbReference>
<sequence length="1127" mass="124106">MKKILLVLFIIQCSFAFAQFNSTAPWMENVQKDDKKDATIDEIKTAFDNYWQDKNHKTKGSGYKPFMRWETHWRNKVDENGNLMTPAQMWEAWNQKRNRVLSRDETLNDVSNWEPLGPFNHTNTGSWSSGQGRVNVVMVDPNNANTIYIGAPAGGIWKSTDAGQNWIPLSDYLPQIGVSGIAIDHTNSDIIYIATGDKDASDTYSIGVLKSNDGGLTWNTTGLTFNNTSTVAADIFMHPNDPSTLWVATSAGLYKTSNGGTTWSNNLNGNVKDLKLKPGNPNIVYAVTNNRFYRSTNGGNSFTMITSGMPANSGRLIIDVTPANPEYVYVLSARTNWSHQGLYKSTNSGVNFTVTGNTTDIFEANQAWFDLALAVSDTNPEEVYTGVLNVWKSSDGGNNFTKINNWSNPFEATYTHADIHFLRFYDGVLYCGSDGGIYVSNDNAASFTDLTATAQIGQFYRISVSKQSSSKIAGGLQDNGGYAFSNNQWKNFYGADGMETAIDPNNSNKYYGFIQNGGGLYYTNNAGASLSGAIGSPDGEDGNWITPLIFNSVGELFAGYSNLYKLVNGSWQNVSTNSFFDGNIELVVVDPSNDDIMYIGDGQNLYKSSNRGVTFDFLFSFSSEITSIDVNVHDNNIIYVSTAGTNGSVLKSTNSGVSFTNISQGLPLIGKNVVRHQSNHPLNPIYVGTSLGVYYRDDSLNSWIPYDTNLPNVTVTDLEINILDGKIVASTYGRGVWQSAIPSQLSENEIALLSIENPSALNINCGADGLSFLVKNAGSSTITNFTLNYSINGEESVYEWNGNLISQANTIVEIPNVTITTGNSTIQANVVMDNDAFSNNNTLSIQILNNDSGQVGIVNTFETEDSALLSNHVEGPENTWQRGIPTGLTLNQTSSGSNVYGTNLSGNYLDFTKAYLYSQCYDLTQITNPIMRFKMAFDIEENWDVLYVEYSTDFGENWSVLGTASDPNWYNSDRNPETSNDCDICPGAQWTGINTSLLEYSYMLNAFTNESNIMFRFVFHSDYTVTREGAIIDDFVIDGTLSNQDFATNTIVVYPNPSKGLFTLSYGNFKPQQIEIYDVTGKNILSVDNSKLTENQTELNLSHVSNGIYFIKISNENGQTVKRIIKN</sequence>
<name>A0ABY4KIL4_9FLAO</name>
<dbReference type="InterPro" id="IPR052025">
    <property type="entry name" value="Xyloglucanase_GH74"/>
</dbReference>
<dbReference type="PANTHER" id="PTHR43739:SF5">
    <property type="entry name" value="EXO-ALPHA-SIALIDASE"/>
    <property type="match status" value="1"/>
</dbReference>
<evidence type="ECO:0000313" key="5">
    <source>
        <dbReference type="Proteomes" id="UP000830583"/>
    </source>
</evidence>
<dbReference type="Pfam" id="PF18962">
    <property type="entry name" value="Por_Secre_tail"/>
    <property type="match status" value="1"/>
</dbReference>
<accession>A0ABY4KIL4</accession>
<dbReference type="SUPFAM" id="SSF110296">
    <property type="entry name" value="Oligoxyloglucan reducing end-specific cellobiohydrolase"/>
    <property type="match status" value="2"/>
</dbReference>
<protein>
    <submittedName>
        <fullName evidence="4">T9SS type A sorting domain-containing protein</fullName>
    </submittedName>
</protein>
<evidence type="ECO:0000256" key="2">
    <source>
        <dbReference type="SAM" id="SignalP"/>
    </source>
</evidence>
<dbReference type="RefSeq" id="WP_248436561.1">
    <property type="nucleotide sequence ID" value="NZ_CP096205.1"/>
</dbReference>
<dbReference type="Gene3D" id="2.130.10.10">
    <property type="entry name" value="YVTN repeat-like/Quinoprotein amine dehydrogenase"/>
    <property type="match status" value="3"/>
</dbReference>
<keyword evidence="5" id="KW-1185">Reference proteome</keyword>
<proteinExistence type="predicted"/>
<organism evidence="4 5">
    <name type="scientific">Flavobacterium azooxidireducens</name>
    <dbReference type="NCBI Taxonomy" id="1871076"/>
    <lineage>
        <taxon>Bacteria</taxon>
        <taxon>Pseudomonadati</taxon>
        <taxon>Bacteroidota</taxon>
        <taxon>Flavobacteriia</taxon>
        <taxon>Flavobacteriales</taxon>
        <taxon>Flavobacteriaceae</taxon>
        <taxon>Flavobacterium</taxon>
    </lineage>
</organism>
<dbReference type="PANTHER" id="PTHR43739">
    <property type="entry name" value="XYLOGLUCANASE (EUROFUNG)"/>
    <property type="match status" value="1"/>
</dbReference>
<dbReference type="EMBL" id="CP096205">
    <property type="protein sequence ID" value="UPQ80672.1"/>
    <property type="molecule type" value="Genomic_DNA"/>
</dbReference>
<evidence type="ECO:0000256" key="1">
    <source>
        <dbReference type="ARBA" id="ARBA00022729"/>
    </source>
</evidence>
<feature type="signal peptide" evidence="2">
    <location>
        <begin position="1"/>
        <end position="18"/>
    </location>
</feature>
<dbReference type="NCBIfam" id="TIGR04183">
    <property type="entry name" value="Por_Secre_tail"/>
    <property type="match status" value="1"/>
</dbReference>
<reference evidence="4" key="1">
    <citation type="submission" date="2022-04" db="EMBL/GenBank/DDBJ databases">
        <title>Consumption of N2O by Flavobacterium azooxidireducens sp. nov. isolated from Decomposing Leaf Litter of Phragmites australis (Cav.).</title>
        <authorList>
            <person name="Behrendt U."/>
            <person name="Spanner T."/>
            <person name="Augustin J."/>
            <person name="Horn M.A."/>
            <person name="Kolb S."/>
            <person name="Ulrich A."/>
        </authorList>
    </citation>
    <scope>NUCLEOTIDE SEQUENCE</scope>
    <source>
        <strain evidence="4">IGB 4-14</strain>
    </source>
</reference>
<evidence type="ECO:0000259" key="3">
    <source>
        <dbReference type="Pfam" id="PF18962"/>
    </source>
</evidence>
<evidence type="ECO:0000313" key="4">
    <source>
        <dbReference type="EMBL" id="UPQ80672.1"/>
    </source>
</evidence>